<evidence type="ECO:0000313" key="4">
    <source>
        <dbReference type="Proteomes" id="UP000001203"/>
    </source>
</evidence>
<dbReference type="HOGENOM" id="CLU_056545_1_0_3"/>
<organism evidence="3 4">
    <name type="scientific">Crocosphaera subtropica (strain ATCC 51142 / BH68)</name>
    <name type="common">Cyanothece sp. (strain ATCC 51142)</name>
    <dbReference type="NCBI Taxonomy" id="43989"/>
    <lineage>
        <taxon>Bacteria</taxon>
        <taxon>Bacillati</taxon>
        <taxon>Cyanobacteriota</taxon>
        <taxon>Cyanophyceae</taxon>
        <taxon>Oscillatoriophycideae</taxon>
        <taxon>Chroococcales</taxon>
        <taxon>Aphanothecaceae</taxon>
        <taxon>Crocosphaera</taxon>
        <taxon>Crocosphaera subtropica</taxon>
    </lineage>
</organism>
<reference evidence="3 4" key="1">
    <citation type="journal article" date="2008" name="Proc. Natl. Acad. Sci. U.S.A.">
        <title>The genome of Cyanothece 51142, a unicellular diazotrophic cyanobacterium important in the marine nitrogen cycle.</title>
        <authorList>
            <person name="Welsh E.A."/>
            <person name="Liberton M."/>
            <person name="Stoeckel J."/>
            <person name="Loh T."/>
            <person name="Elvitigala T."/>
            <person name="Wang C."/>
            <person name="Wollam A."/>
            <person name="Fulton R.S."/>
            <person name="Clifton S.W."/>
            <person name="Jacobs J.M."/>
            <person name="Aurora R."/>
            <person name="Ghosh B.K."/>
            <person name="Sherman L.A."/>
            <person name="Smith R.D."/>
            <person name="Wilson R.K."/>
            <person name="Pakrasi H.B."/>
        </authorList>
    </citation>
    <scope>NUCLEOTIDE SEQUENCE [LARGE SCALE GENOMIC DNA]</scope>
    <source>
        <strain evidence="4">ATCC 51142 / BH68</strain>
    </source>
</reference>
<dbReference type="eggNOG" id="COG1808">
    <property type="taxonomic scope" value="Bacteria"/>
</dbReference>
<keyword evidence="2" id="KW-1133">Transmembrane helix</keyword>
<keyword evidence="2" id="KW-0472">Membrane</keyword>
<feature type="region of interest" description="Disordered" evidence="1">
    <location>
        <begin position="348"/>
        <end position="376"/>
    </location>
</feature>
<dbReference type="Pfam" id="PF04087">
    <property type="entry name" value="DUF389"/>
    <property type="match status" value="1"/>
</dbReference>
<keyword evidence="4" id="KW-1185">Reference proteome</keyword>
<dbReference type="InterPro" id="IPR005240">
    <property type="entry name" value="DUF389"/>
</dbReference>
<dbReference type="OrthoDB" id="9790659at2"/>
<dbReference type="KEGG" id="cyt:cce_2431"/>
<protein>
    <submittedName>
        <fullName evidence="3">Uncharacterized protein</fullName>
    </submittedName>
</protein>
<keyword evidence="2" id="KW-0812">Transmembrane</keyword>
<dbReference type="PANTHER" id="PTHR20992">
    <property type="entry name" value="AT15442P-RELATED"/>
    <property type="match status" value="1"/>
</dbReference>
<feature type="transmembrane region" description="Helical" evidence="2">
    <location>
        <begin position="133"/>
        <end position="151"/>
    </location>
</feature>
<gene>
    <name evidence="3" type="ordered locus">cce_2431</name>
</gene>
<dbReference type="PANTHER" id="PTHR20992:SF9">
    <property type="entry name" value="AT15442P-RELATED"/>
    <property type="match status" value="1"/>
</dbReference>
<evidence type="ECO:0000256" key="2">
    <source>
        <dbReference type="SAM" id="Phobius"/>
    </source>
</evidence>
<feature type="transmembrane region" description="Helical" evidence="2">
    <location>
        <begin position="228"/>
        <end position="247"/>
    </location>
</feature>
<sequence length="376" mass="40848">MLMEIKQWLKRKIPRVPPDIREKLQQELLDEAELDTEFLVLTVSSCFIATLGLLINSAAVIIGAMLIAPLMLPLRGLALGMLDTERILVKISLMTLIIGTMTSMIISGVVGGVFGLPEASFGSEILGRTQPNLADLGIAVAAGAISGFAKIRRKLSDALAGTAISVALMPPLCVVGIALSQKALPLASGAFLLYLTNLLGITLSCIIIFIFGGYYLNYSQTSQALSGFVAMTGILVFPLFISFGNLVQQEKFEGKIKTLLENRTVTVGQQSELVGLTVQWPTFPWSNEYPIILVTVQENTKNPITPTQVGLVEQLIKKELGKKFKLVFRVSQLREVVADYERPLSTPQLFGPVSPPPVAPLPRQDISPSVWSEDKE</sequence>
<feature type="transmembrane region" description="Helical" evidence="2">
    <location>
        <begin position="191"/>
        <end position="216"/>
    </location>
</feature>
<dbReference type="RefSeq" id="WP_009544872.1">
    <property type="nucleotide sequence ID" value="NC_010546.1"/>
</dbReference>
<dbReference type="EMBL" id="CP000806">
    <property type="protein sequence ID" value="ACB51779.1"/>
    <property type="molecule type" value="Genomic_DNA"/>
</dbReference>
<dbReference type="AlphaFoldDB" id="B1WRD0"/>
<feature type="transmembrane region" description="Helical" evidence="2">
    <location>
        <begin position="158"/>
        <end position="179"/>
    </location>
</feature>
<evidence type="ECO:0000256" key="1">
    <source>
        <dbReference type="SAM" id="MobiDB-lite"/>
    </source>
</evidence>
<proteinExistence type="predicted"/>
<accession>B1WRD0</accession>
<evidence type="ECO:0000313" key="3">
    <source>
        <dbReference type="EMBL" id="ACB51779.1"/>
    </source>
</evidence>
<feature type="transmembrane region" description="Helical" evidence="2">
    <location>
        <begin position="87"/>
        <end position="113"/>
    </location>
</feature>
<name>B1WRD0_CROS5</name>
<feature type="transmembrane region" description="Helical" evidence="2">
    <location>
        <begin position="38"/>
        <end position="67"/>
    </location>
</feature>
<dbReference type="Proteomes" id="UP000001203">
    <property type="component" value="Chromosome circular"/>
</dbReference>